<feature type="region of interest" description="Disordered" evidence="1">
    <location>
        <begin position="52"/>
        <end position="93"/>
    </location>
</feature>
<comment type="caution">
    <text evidence="2">The sequence shown here is derived from an EMBL/GenBank/DDBJ whole genome shotgun (WGS) entry which is preliminary data.</text>
</comment>
<dbReference type="InterPro" id="IPR037690">
    <property type="entry name" value="FAM204A"/>
</dbReference>
<sequence length="202" mass="23419">MWSGLLPPGMRESDLSDLSEEEGEEPGQCEKPLDRGVHESCYNKFLDLQKRRSELTAQSNEKQKRRRHRNRKGKNIKNPEESTSSSLGSIKPLDTLQPYFGINDRLEPPVCQKVVKKSRLEQSVDEAVHRGDIEVAEELSDRLATRELAVKITKASSYRKHLKAKEEEEENPLEIRKKKKKNLPWGFEAKQRWETKSNMGYM</sequence>
<dbReference type="EMBL" id="JAACNH010000008">
    <property type="protein sequence ID" value="KAG8435835.1"/>
    <property type="molecule type" value="Genomic_DNA"/>
</dbReference>
<feature type="region of interest" description="Disordered" evidence="1">
    <location>
        <begin position="1"/>
        <end position="35"/>
    </location>
</feature>
<protein>
    <recommendedName>
        <fullName evidence="4">Family with sequence similarity 204 member A</fullName>
    </recommendedName>
</protein>
<keyword evidence="3" id="KW-1185">Reference proteome</keyword>
<name>A0A8T2ISC7_9PIPI</name>
<gene>
    <name evidence="2" type="ORF">GDO86_013689</name>
</gene>
<accession>A0A8T2ISC7</accession>
<organism evidence="2 3">
    <name type="scientific">Hymenochirus boettgeri</name>
    <name type="common">Congo dwarf clawed frog</name>
    <dbReference type="NCBI Taxonomy" id="247094"/>
    <lineage>
        <taxon>Eukaryota</taxon>
        <taxon>Metazoa</taxon>
        <taxon>Chordata</taxon>
        <taxon>Craniata</taxon>
        <taxon>Vertebrata</taxon>
        <taxon>Euteleostomi</taxon>
        <taxon>Amphibia</taxon>
        <taxon>Batrachia</taxon>
        <taxon>Anura</taxon>
        <taxon>Pipoidea</taxon>
        <taxon>Pipidae</taxon>
        <taxon>Pipinae</taxon>
        <taxon>Hymenochirus</taxon>
    </lineage>
</organism>
<dbReference type="OrthoDB" id="2418792at2759"/>
<dbReference type="PANTHER" id="PTHR14386:SF2">
    <property type="entry name" value="PROTEIN FAM204A"/>
    <property type="match status" value="1"/>
</dbReference>
<evidence type="ECO:0000313" key="3">
    <source>
        <dbReference type="Proteomes" id="UP000812440"/>
    </source>
</evidence>
<dbReference type="AlphaFoldDB" id="A0A8T2ISC7"/>
<evidence type="ECO:0000256" key="1">
    <source>
        <dbReference type="SAM" id="MobiDB-lite"/>
    </source>
</evidence>
<feature type="compositionally biased region" description="Basic residues" evidence="1">
    <location>
        <begin position="63"/>
        <end position="75"/>
    </location>
</feature>
<proteinExistence type="predicted"/>
<dbReference type="PANTHER" id="PTHR14386">
    <property type="entry name" value="PROTEIN FAM204A"/>
    <property type="match status" value="1"/>
</dbReference>
<evidence type="ECO:0008006" key="4">
    <source>
        <dbReference type="Google" id="ProtNLM"/>
    </source>
</evidence>
<reference evidence="2" key="1">
    <citation type="thesis" date="2020" institute="ProQuest LLC" country="789 East Eisenhower Parkway, Ann Arbor, MI, USA">
        <title>Comparative Genomics and Chromosome Evolution.</title>
        <authorList>
            <person name="Mudd A.B."/>
        </authorList>
    </citation>
    <scope>NUCLEOTIDE SEQUENCE</scope>
    <source>
        <strain evidence="2">Female2</strain>
        <tissue evidence="2">Blood</tissue>
    </source>
</reference>
<feature type="compositionally biased region" description="Acidic residues" evidence="1">
    <location>
        <begin position="15"/>
        <end position="27"/>
    </location>
</feature>
<evidence type="ECO:0000313" key="2">
    <source>
        <dbReference type="EMBL" id="KAG8435835.1"/>
    </source>
</evidence>
<dbReference type="Proteomes" id="UP000812440">
    <property type="component" value="Chromosome 7"/>
</dbReference>